<dbReference type="EMBL" id="LAVV01012850">
    <property type="protein sequence ID" value="KNZ46265.1"/>
    <property type="molecule type" value="Genomic_DNA"/>
</dbReference>
<dbReference type="CDD" id="cd23823">
    <property type="entry name" value="RWD_GCN2"/>
    <property type="match status" value="1"/>
</dbReference>
<dbReference type="InterPro" id="IPR032378">
    <property type="entry name" value="ZC3H15/TMA46_C"/>
</dbReference>
<dbReference type="InterPro" id="IPR040213">
    <property type="entry name" value="GIR2-like"/>
</dbReference>
<keyword evidence="4" id="KW-1185">Reference proteome</keyword>
<dbReference type="Proteomes" id="UP000037035">
    <property type="component" value="Unassembled WGS sequence"/>
</dbReference>
<dbReference type="PANTHER" id="PTHR12292">
    <property type="entry name" value="RWD DOMAIN-CONTAINING PROTEIN"/>
    <property type="match status" value="1"/>
</dbReference>
<dbReference type="STRING" id="27349.A0A0L6UEP3"/>
<feature type="compositionally biased region" description="Basic and acidic residues" evidence="1">
    <location>
        <begin position="167"/>
        <end position="186"/>
    </location>
</feature>
<feature type="region of interest" description="Disordered" evidence="1">
    <location>
        <begin position="215"/>
        <end position="234"/>
    </location>
</feature>
<dbReference type="Pfam" id="PF05773">
    <property type="entry name" value="RWD"/>
    <property type="match status" value="1"/>
</dbReference>
<dbReference type="OrthoDB" id="277175at2759"/>
<dbReference type="InterPro" id="IPR016135">
    <property type="entry name" value="UBQ-conjugating_enzyme/RWD"/>
</dbReference>
<evidence type="ECO:0000313" key="4">
    <source>
        <dbReference type="Proteomes" id="UP000037035"/>
    </source>
</evidence>
<dbReference type="InterPro" id="IPR006575">
    <property type="entry name" value="RWD_dom"/>
</dbReference>
<dbReference type="Gene3D" id="3.10.110.10">
    <property type="entry name" value="Ubiquitin Conjugating Enzyme"/>
    <property type="match status" value="1"/>
</dbReference>
<dbReference type="SMART" id="SM00591">
    <property type="entry name" value="RWD"/>
    <property type="match status" value="1"/>
</dbReference>
<feature type="domain" description="RWD" evidence="2">
    <location>
        <begin position="11"/>
        <end position="113"/>
    </location>
</feature>
<dbReference type="SUPFAM" id="SSF54495">
    <property type="entry name" value="UBC-like"/>
    <property type="match status" value="1"/>
</dbReference>
<dbReference type="AlphaFoldDB" id="A0A0L6UEP3"/>
<name>A0A0L6UEP3_9BASI</name>
<evidence type="ECO:0000313" key="3">
    <source>
        <dbReference type="EMBL" id="KNZ46265.1"/>
    </source>
</evidence>
<comment type="caution">
    <text evidence="3">The sequence shown here is derived from an EMBL/GenBank/DDBJ whole genome shotgun (WGS) entry which is preliminary data.</text>
</comment>
<sequence length="234" mass="26803">MSAQYLEQRKEEIEVLQSIFEDLTFESDDQVILRTGPEESSPSNPLSVNLKIKYTERYPDELPEIEIEPVEGELTELELESTIEKLKETAQESLGMAMIFTLSLALQQELGQILSARAAEVVRLEKEEIKKAEEAEAARKKGTPITKETFAVWRAKFHEQNQLKKLKEEEERYKSLTPKEREERKKSGNKLTGRQLFESNQALITSDSTLIEADAEEFDLSQFPQEDDPIPADP</sequence>
<feature type="compositionally biased region" description="Polar residues" evidence="1">
    <location>
        <begin position="189"/>
        <end position="198"/>
    </location>
</feature>
<proteinExistence type="predicted"/>
<organism evidence="3 4">
    <name type="scientific">Puccinia sorghi</name>
    <dbReference type="NCBI Taxonomy" id="27349"/>
    <lineage>
        <taxon>Eukaryota</taxon>
        <taxon>Fungi</taxon>
        <taxon>Dikarya</taxon>
        <taxon>Basidiomycota</taxon>
        <taxon>Pucciniomycotina</taxon>
        <taxon>Pucciniomycetes</taxon>
        <taxon>Pucciniales</taxon>
        <taxon>Pucciniaceae</taxon>
        <taxon>Puccinia</taxon>
    </lineage>
</organism>
<protein>
    <recommendedName>
        <fullName evidence="2">RWD domain-containing protein</fullName>
    </recommendedName>
</protein>
<gene>
    <name evidence="3" type="ORF">VP01_741g6</name>
</gene>
<evidence type="ECO:0000256" key="1">
    <source>
        <dbReference type="SAM" id="MobiDB-lite"/>
    </source>
</evidence>
<feature type="region of interest" description="Disordered" evidence="1">
    <location>
        <begin position="167"/>
        <end position="198"/>
    </location>
</feature>
<evidence type="ECO:0000259" key="2">
    <source>
        <dbReference type="PROSITE" id="PS50908"/>
    </source>
</evidence>
<dbReference type="PROSITE" id="PS50908">
    <property type="entry name" value="RWD"/>
    <property type="match status" value="1"/>
</dbReference>
<reference evidence="3 4" key="1">
    <citation type="submission" date="2015-08" db="EMBL/GenBank/DDBJ databases">
        <title>Next Generation Sequencing and Analysis of the Genome of Puccinia sorghi L Schw, the Causal Agent of Maize Common Rust.</title>
        <authorList>
            <person name="Rochi L."/>
            <person name="Burguener G."/>
            <person name="Darino M."/>
            <person name="Turjanski A."/>
            <person name="Kreff E."/>
            <person name="Dieguez M.J."/>
            <person name="Sacco F."/>
        </authorList>
    </citation>
    <scope>NUCLEOTIDE SEQUENCE [LARGE SCALE GENOMIC DNA]</scope>
    <source>
        <strain evidence="3 4">RO10H11247</strain>
    </source>
</reference>
<accession>A0A0L6UEP3</accession>
<dbReference type="Pfam" id="PF16543">
    <property type="entry name" value="DFRP_C"/>
    <property type="match status" value="1"/>
</dbReference>
<dbReference type="VEuPathDB" id="FungiDB:VP01_741g6"/>